<evidence type="ECO:0000259" key="11">
    <source>
        <dbReference type="SMART" id="SM00704"/>
    </source>
</evidence>
<evidence type="ECO:0000256" key="8">
    <source>
        <dbReference type="ARBA" id="ARBA00023014"/>
    </source>
</evidence>
<dbReference type="FunFam" id="3.40.5.90:FF:000001">
    <property type="entry name" value="CDGSH iron-sulfur domain-containing protein 1"/>
    <property type="match status" value="1"/>
</dbReference>
<keyword evidence="4 10" id="KW-0001">2Fe-2S</keyword>
<keyword evidence="5 10" id="KW-0479">Metal-binding</keyword>
<dbReference type="InterPro" id="IPR018967">
    <property type="entry name" value="FeS-contain_CDGSH-typ"/>
</dbReference>
<keyword evidence="3" id="KW-0812">Transmembrane</keyword>
<dbReference type="AlphaFoldDB" id="A0A9P0Q6G9"/>
<dbReference type="GO" id="GO:0005741">
    <property type="term" value="C:mitochondrial outer membrane"/>
    <property type="evidence" value="ECO:0007669"/>
    <property type="project" value="TreeGrafter"/>
</dbReference>
<keyword evidence="9" id="KW-0472">Membrane</keyword>
<comment type="subcellular location">
    <subcellularLocation>
        <location evidence="1 10">Endoplasmic reticulum membrane</location>
        <topology evidence="1 10">Single-pass membrane protein</topology>
    </subcellularLocation>
</comment>
<dbReference type="GO" id="GO:0051537">
    <property type="term" value="F:2 iron, 2 sulfur cluster binding"/>
    <property type="evidence" value="ECO:0007669"/>
    <property type="project" value="UniProtKB-UniRule"/>
</dbReference>
<evidence type="ECO:0000256" key="5">
    <source>
        <dbReference type="ARBA" id="ARBA00022723"/>
    </source>
</evidence>
<dbReference type="PANTHER" id="PTHR13680:SF5">
    <property type="entry name" value="CDGSH IRON-SULFUR DOMAIN-CONTAINING PROTEIN 1"/>
    <property type="match status" value="1"/>
</dbReference>
<accession>A0A9P0Q6G9</accession>
<reference evidence="12" key="1">
    <citation type="submission" date="2022-03" db="EMBL/GenBank/DDBJ databases">
        <authorList>
            <person name="Sayadi A."/>
        </authorList>
    </citation>
    <scope>NUCLEOTIDE SEQUENCE</scope>
</reference>
<protein>
    <recommendedName>
        <fullName evidence="10">CDGSH iron-sulfur domain-containing protein 2 homologue</fullName>
    </recommendedName>
</protein>
<dbReference type="PANTHER" id="PTHR13680">
    <property type="entry name" value="CDGSH IRON-SULFUR DOMAIN-CONTAINING PROTEIN 1"/>
    <property type="match status" value="1"/>
</dbReference>
<comment type="caution">
    <text evidence="12">The sequence shown here is derived from an EMBL/GenBank/DDBJ whole genome shotgun (WGS) entry which is preliminary data.</text>
</comment>
<dbReference type="Pfam" id="PF10660">
    <property type="entry name" value="MitoNEET_N"/>
    <property type="match status" value="1"/>
</dbReference>
<organism evidence="12 13">
    <name type="scientific">Acanthoscelides obtectus</name>
    <name type="common">Bean weevil</name>
    <name type="synonym">Bruchus obtectus</name>
    <dbReference type="NCBI Taxonomy" id="200917"/>
    <lineage>
        <taxon>Eukaryota</taxon>
        <taxon>Metazoa</taxon>
        <taxon>Ecdysozoa</taxon>
        <taxon>Arthropoda</taxon>
        <taxon>Hexapoda</taxon>
        <taxon>Insecta</taxon>
        <taxon>Pterygota</taxon>
        <taxon>Neoptera</taxon>
        <taxon>Endopterygota</taxon>
        <taxon>Coleoptera</taxon>
        <taxon>Polyphaga</taxon>
        <taxon>Cucujiformia</taxon>
        <taxon>Chrysomeloidea</taxon>
        <taxon>Chrysomelidae</taxon>
        <taxon>Bruchinae</taxon>
        <taxon>Bruchini</taxon>
        <taxon>Acanthoscelides</taxon>
    </lineage>
</organism>
<dbReference type="InterPro" id="IPR045131">
    <property type="entry name" value="CISD1/2"/>
</dbReference>
<evidence type="ECO:0000256" key="4">
    <source>
        <dbReference type="ARBA" id="ARBA00022714"/>
    </source>
</evidence>
<name>A0A9P0Q6G9_ACAOB</name>
<comment type="similarity">
    <text evidence="2 10">Belongs to the CISD protein family. CISD2 subfamily.</text>
</comment>
<evidence type="ECO:0000256" key="7">
    <source>
        <dbReference type="ARBA" id="ARBA00023004"/>
    </source>
</evidence>
<dbReference type="Gene3D" id="3.40.5.90">
    <property type="entry name" value="CDGSH iron-sulfur domain, mitoNEET-type"/>
    <property type="match status" value="1"/>
</dbReference>
<feature type="domain" description="Iron-binding zinc finger CDGSH type" evidence="11">
    <location>
        <begin position="81"/>
        <end position="119"/>
    </location>
</feature>
<keyword evidence="10" id="KW-0256">Endoplasmic reticulum</keyword>
<evidence type="ECO:0000256" key="6">
    <source>
        <dbReference type="ARBA" id="ARBA00022989"/>
    </source>
</evidence>
<proteinExistence type="inferred from homology"/>
<keyword evidence="13" id="KW-1185">Reference proteome</keyword>
<evidence type="ECO:0000313" key="13">
    <source>
        <dbReference type="Proteomes" id="UP001152888"/>
    </source>
</evidence>
<dbReference type="Pfam" id="PF09360">
    <property type="entry name" value="zf-CDGSH"/>
    <property type="match status" value="1"/>
</dbReference>
<dbReference type="OrthoDB" id="449252at2759"/>
<sequence length="133" mass="14558">MQPLAHLVKVSLPEYLASLPIPDTVGGWFRLGIKDWAALIPPTALLAGVTYISYRAFCPEAHKGCAGASKVNVSVLKSQAKVVDTIDVEDISEKAVLCRCWRSKNWPYCDGSHNDHNKQTGDNVGPLIVKKEK</sequence>
<evidence type="ECO:0000313" key="12">
    <source>
        <dbReference type="EMBL" id="CAH2012499.1"/>
    </source>
</evidence>
<dbReference type="InterPro" id="IPR019610">
    <property type="entry name" value="FeS-contain_mitoNEET_N"/>
</dbReference>
<dbReference type="SMART" id="SM00704">
    <property type="entry name" value="ZnF_CDGSH"/>
    <property type="match status" value="1"/>
</dbReference>
<evidence type="ECO:0000256" key="2">
    <source>
        <dbReference type="ARBA" id="ARBA00008624"/>
    </source>
</evidence>
<dbReference type="InterPro" id="IPR042216">
    <property type="entry name" value="MitoNEET_CISD"/>
</dbReference>
<evidence type="ECO:0000256" key="1">
    <source>
        <dbReference type="ARBA" id="ARBA00004389"/>
    </source>
</evidence>
<gene>
    <name evidence="12" type="ORF">ACAOBT_LOCUS32884</name>
</gene>
<dbReference type="Proteomes" id="UP001152888">
    <property type="component" value="Unassembled WGS sequence"/>
</dbReference>
<dbReference type="GO" id="GO:0005789">
    <property type="term" value="C:endoplasmic reticulum membrane"/>
    <property type="evidence" value="ECO:0007669"/>
    <property type="project" value="UniProtKB-SubCell"/>
</dbReference>
<dbReference type="EMBL" id="CAKOFQ010008190">
    <property type="protein sequence ID" value="CAH2012499.1"/>
    <property type="molecule type" value="Genomic_DNA"/>
</dbReference>
<keyword evidence="6" id="KW-1133">Transmembrane helix</keyword>
<evidence type="ECO:0000256" key="3">
    <source>
        <dbReference type="ARBA" id="ARBA00022692"/>
    </source>
</evidence>
<comment type="cofactor">
    <cofactor evidence="10">
        <name>[2Fe-2S] cluster</name>
        <dbReference type="ChEBI" id="CHEBI:190135"/>
    </cofactor>
    <text evidence="10">Binds 1 [2Fe-2S] cluster.</text>
</comment>
<evidence type="ECO:0000256" key="9">
    <source>
        <dbReference type="ARBA" id="ARBA00023136"/>
    </source>
</evidence>
<evidence type="ECO:0000256" key="10">
    <source>
        <dbReference type="RuleBase" id="RU369084"/>
    </source>
</evidence>
<dbReference type="GO" id="GO:0046872">
    <property type="term" value="F:metal ion binding"/>
    <property type="evidence" value="ECO:0007669"/>
    <property type="project" value="UniProtKB-UniRule"/>
</dbReference>
<keyword evidence="8 10" id="KW-0411">Iron-sulfur</keyword>
<keyword evidence="7 10" id="KW-0408">Iron</keyword>
<dbReference type="GO" id="GO:0010506">
    <property type="term" value="P:regulation of autophagy"/>
    <property type="evidence" value="ECO:0007669"/>
    <property type="project" value="UniProtKB-UniRule"/>
</dbReference>